<dbReference type="RefSeq" id="WP_194845185.1">
    <property type="nucleotide sequence ID" value="NZ_CP075585.1"/>
</dbReference>
<keyword evidence="3" id="KW-1185">Reference proteome</keyword>
<feature type="signal peptide" evidence="1">
    <location>
        <begin position="1"/>
        <end position="25"/>
    </location>
</feature>
<evidence type="ECO:0000313" key="2">
    <source>
        <dbReference type="EMBL" id="QZA59311.1"/>
    </source>
</evidence>
<evidence type="ECO:0000256" key="1">
    <source>
        <dbReference type="SAM" id="SignalP"/>
    </source>
</evidence>
<dbReference type="Proteomes" id="UP000822862">
    <property type="component" value="Chromosome"/>
</dbReference>
<keyword evidence="1" id="KW-0732">Signal</keyword>
<protein>
    <submittedName>
        <fullName evidence="2">Legionella pneumophila major outer membrane protein</fullName>
    </submittedName>
</protein>
<dbReference type="InterPro" id="IPR007825">
    <property type="entry name" value="Major_OMP_Legionella"/>
</dbReference>
<dbReference type="Pfam" id="PF05150">
    <property type="entry name" value="Legionella_OMP"/>
    <property type="match status" value="1"/>
</dbReference>
<name>A0ABX8Z0W7_9BACT</name>
<proteinExistence type="predicted"/>
<accession>A0ABX8Z0W7</accession>
<evidence type="ECO:0000313" key="3">
    <source>
        <dbReference type="Proteomes" id="UP000822862"/>
    </source>
</evidence>
<reference evidence="2 3" key="1">
    <citation type="submission" date="2020-01" db="EMBL/GenBank/DDBJ databases">
        <authorList>
            <person name="Sixt B."/>
            <person name="Schulz F."/>
            <person name="Kostanjsek R."/>
            <person name="Koestlbacher S."/>
            <person name="Collingro A."/>
            <person name="Toenshoff E."/>
            <person name="Horn M."/>
        </authorList>
    </citation>
    <scope>NUCLEOTIDE SEQUENCE [LARGE SCALE GENOMIC DNA]</scope>
    <source>
        <strain evidence="2 3">15C</strain>
    </source>
</reference>
<reference evidence="2 3" key="2">
    <citation type="submission" date="2021-05" db="EMBL/GenBank/DDBJ databases">
        <title>Ecology and evolution of chlamydial symbionts of arthropods.</title>
        <authorList>
            <person name="Halter T."/>
            <person name="Sixt B.S."/>
            <person name="Toenshoff E.R."/>
            <person name="Koestlbacher S."/>
            <person name="Schulz F."/>
            <person name="Kostanjsek R."/>
            <person name="Collingro A."/>
            <person name="Hendrickx F."/>
            <person name="Horn M."/>
        </authorList>
    </citation>
    <scope>NUCLEOTIDE SEQUENCE [LARGE SCALE GENOMIC DNA]</scope>
    <source>
        <strain evidence="2 3">15C</strain>
    </source>
</reference>
<dbReference type="EMBL" id="CP075585">
    <property type="protein sequence ID" value="QZA59311.1"/>
    <property type="molecule type" value="Genomic_DNA"/>
</dbReference>
<feature type="chain" id="PRO_5046405881" evidence="1">
    <location>
        <begin position="26"/>
        <end position="358"/>
    </location>
</feature>
<gene>
    <name evidence="2" type="ORF">RHAB15C_0001197</name>
</gene>
<sequence length="358" mass="40430">MQGNLKKIWPTITASMLLTLSFTYADVNDCATPDLPNKPNLVKSALPTPDLTNTPNLENCLPCLETNKMINPPGMPLTRNGWGFQISADALLWQLQEDGLIYATELTSLGLPIRNDRVKQKYNWGFRVGLDWTLPHDNWDVAATWTHLINNRHVSATAATGNFLLAPKIGIGFTTASAKYHNRLEQISLNTGREFFVSRWVTLRPFFGLRANWLRQRLRESYSGTATNPTDAQITQRRVKWWGIGIESGLNTQWSFCGGFSLYGNVAGAIEYGLIKQTINESGIIAYSFRDSYHICKPIIDLQLGLGWDYNSCNDCFHFGLKLGWENHVYLNQGLLFDSIPLGDLTYQGWTLHANFDF</sequence>
<organism evidence="2 3">
    <name type="scientific">Candidatus Rhabdochlamydia porcellionis</name>
    <dbReference type="NCBI Taxonomy" id="225148"/>
    <lineage>
        <taxon>Bacteria</taxon>
        <taxon>Pseudomonadati</taxon>
        <taxon>Chlamydiota</taxon>
        <taxon>Chlamydiia</taxon>
        <taxon>Parachlamydiales</taxon>
        <taxon>Candidatus Rhabdochlamydiaceae</taxon>
        <taxon>Candidatus Rhabdochlamydia</taxon>
    </lineage>
</organism>